<proteinExistence type="predicted"/>
<evidence type="ECO:0000256" key="1">
    <source>
        <dbReference type="SAM" id="MobiDB-lite"/>
    </source>
</evidence>
<protein>
    <recommendedName>
        <fullName evidence="4">BSD domain-containing protein</fullName>
    </recommendedName>
</protein>
<sequence length="361" mass="37777">MTPAFPPPPARKPLGSSTAHAMNRTQADAPLARAKPCAPPLPPAATGFNFLGFASTVTSTVLGALDDVAAQIDQTPAPYEEYRPLAAARCADVSSYDEFVAPSARGACSAKKRRAASVASSAETAERASRRARAPSPPPLLGLLSDVGATLGSALESTVSGLELSVELVDRWLDDTLDSVLGQPAHRPATGKAPRAAVEPSSAPNAPWAFRLSSFAVLEAEAKARMRALSAEPWLLLDGESHAHAVAPEVAVRLPQPLSTRQLDALLPMARAAIGGDERLMGARQHLVPKRMGERAFWAAYLARCVSIKREVVFEFGAQALARGAGGRAGGDGKASCASDAELAEAWAQELELTLPLSRAQ</sequence>
<evidence type="ECO:0000313" key="3">
    <source>
        <dbReference type="Proteomes" id="UP000751190"/>
    </source>
</evidence>
<accession>A0A8J5XBI9</accession>
<feature type="region of interest" description="Disordered" evidence="1">
    <location>
        <begin position="1"/>
        <end position="38"/>
    </location>
</feature>
<dbReference type="Proteomes" id="UP000751190">
    <property type="component" value="Unassembled WGS sequence"/>
</dbReference>
<dbReference type="SUPFAM" id="SSF140383">
    <property type="entry name" value="BSD domain-like"/>
    <property type="match status" value="1"/>
</dbReference>
<dbReference type="InterPro" id="IPR035925">
    <property type="entry name" value="BSD_dom_sf"/>
</dbReference>
<evidence type="ECO:0008006" key="4">
    <source>
        <dbReference type="Google" id="ProtNLM"/>
    </source>
</evidence>
<dbReference type="Gene3D" id="1.10.3970.10">
    <property type="entry name" value="BSD domain"/>
    <property type="match status" value="1"/>
</dbReference>
<gene>
    <name evidence="2" type="ORF">KFE25_012256</name>
</gene>
<feature type="region of interest" description="Disordered" evidence="1">
    <location>
        <begin position="116"/>
        <end position="139"/>
    </location>
</feature>
<feature type="compositionally biased region" description="Polar residues" evidence="1">
    <location>
        <begin position="15"/>
        <end position="26"/>
    </location>
</feature>
<evidence type="ECO:0000313" key="2">
    <source>
        <dbReference type="EMBL" id="KAG8462436.1"/>
    </source>
</evidence>
<dbReference type="AlphaFoldDB" id="A0A8J5XBI9"/>
<reference evidence="2" key="1">
    <citation type="submission" date="2021-05" db="EMBL/GenBank/DDBJ databases">
        <title>The genome of the haptophyte Pavlova lutheri (Diacronema luteri, Pavlovales) - a model for lipid biosynthesis in eukaryotic algae.</title>
        <authorList>
            <person name="Hulatt C.J."/>
            <person name="Posewitz M.C."/>
        </authorList>
    </citation>
    <scope>NUCLEOTIDE SEQUENCE</scope>
    <source>
        <strain evidence="2">NIVA-4/92</strain>
    </source>
</reference>
<feature type="compositionally biased region" description="Pro residues" evidence="1">
    <location>
        <begin position="1"/>
        <end position="11"/>
    </location>
</feature>
<feature type="region of interest" description="Disordered" evidence="1">
    <location>
        <begin position="183"/>
        <end position="203"/>
    </location>
</feature>
<keyword evidence="3" id="KW-1185">Reference proteome</keyword>
<dbReference type="OrthoDB" id="10631494at2759"/>
<comment type="caution">
    <text evidence="2">The sequence shown here is derived from an EMBL/GenBank/DDBJ whole genome shotgun (WGS) entry which is preliminary data.</text>
</comment>
<organism evidence="2 3">
    <name type="scientific">Diacronema lutheri</name>
    <name type="common">Unicellular marine alga</name>
    <name type="synonym">Monochrysis lutheri</name>
    <dbReference type="NCBI Taxonomy" id="2081491"/>
    <lineage>
        <taxon>Eukaryota</taxon>
        <taxon>Haptista</taxon>
        <taxon>Haptophyta</taxon>
        <taxon>Pavlovophyceae</taxon>
        <taxon>Pavlovales</taxon>
        <taxon>Pavlovaceae</taxon>
        <taxon>Diacronema</taxon>
    </lineage>
</organism>
<dbReference type="EMBL" id="JAGTXO010000021">
    <property type="protein sequence ID" value="KAG8462436.1"/>
    <property type="molecule type" value="Genomic_DNA"/>
</dbReference>
<name>A0A8J5XBI9_DIALT</name>